<feature type="domain" description="Glycosyltransferase 2-like" evidence="2">
    <location>
        <begin position="12"/>
        <end position="156"/>
    </location>
</feature>
<dbReference type="STRING" id="1797517.A3F61_01470"/>
<organism evidence="3 4">
    <name type="scientific">Candidatus Blackburnbacteria bacterium RIFCSPHIGHO2_12_FULL_41_13b</name>
    <dbReference type="NCBI Taxonomy" id="1797517"/>
    <lineage>
        <taxon>Bacteria</taxon>
        <taxon>Candidatus Blackburniibacteriota</taxon>
    </lineage>
</organism>
<comment type="caution">
    <text evidence="3">The sequence shown here is derived from an EMBL/GenBank/DDBJ whole genome shotgun (WGS) entry which is preliminary data.</text>
</comment>
<dbReference type="Proteomes" id="UP000178272">
    <property type="component" value="Unassembled WGS sequence"/>
</dbReference>
<evidence type="ECO:0000313" key="3">
    <source>
        <dbReference type="EMBL" id="OGY12759.1"/>
    </source>
</evidence>
<evidence type="ECO:0000313" key="4">
    <source>
        <dbReference type="Proteomes" id="UP000178272"/>
    </source>
</evidence>
<proteinExistence type="predicted"/>
<dbReference type="SUPFAM" id="SSF53448">
    <property type="entry name" value="Nucleotide-diphospho-sugar transferases"/>
    <property type="match status" value="1"/>
</dbReference>
<dbReference type="AlphaFoldDB" id="A0A1G1VBK1"/>
<keyword evidence="1" id="KW-0472">Membrane</keyword>
<dbReference type="CDD" id="cd00761">
    <property type="entry name" value="Glyco_tranf_GTA_type"/>
    <property type="match status" value="1"/>
</dbReference>
<evidence type="ECO:0000256" key="1">
    <source>
        <dbReference type="SAM" id="Phobius"/>
    </source>
</evidence>
<keyword evidence="1" id="KW-0812">Transmembrane</keyword>
<dbReference type="PANTHER" id="PTHR22916">
    <property type="entry name" value="GLYCOSYLTRANSFERASE"/>
    <property type="match status" value="1"/>
</dbReference>
<dbReference type="Gene3D" id="3.90.550.10">
    <property type="entry name" value="Spore Coat Polysaccharide Biosynthesis Protein SpsA, Chain A"/>
    <property type="match status" value="1"/>
</dbReference>
<dbReference type="GO" id="GO:0016758">
    <property type="term" value="F:hexosyltransferase activity"/>
    <property type="evidence" value="ECO:0007669"/>
    <property type="project" value="UniProtKB-ARBA"/>
</dbReference>
<keyword evidence="1" id="KW-1133">Transmembrane helix</keyword>
<gene>
    <name evidence="3" type="ORF">A3F61_01470</name>
</gene>
<name>A0A1G1VBK1_9BACT</name>
<dbReference type="PANTHER" id="PTHR22916:SF3">
    <property type="entry name" value="UDP-GLCNAC:BETAGAL BETA-1,3-N-ACETYLGLUCOSAMINYLTRANSFERASE-LIKE PROTEIN 1"/>
    <property type="match status" value="1"/>
</dbReference>
<dbReference type="Pfam" id="PF00535">
    <property type="entry name" value="Glycos_transf_2"/>
    <property type="match status" value="1"/>
</dbReference>
<protein>
    <recommendedName>
        <fullName evidence="2">Glycosyltransferase 2-like domain-containing protein</fullName>
    </recommendedName>
</protein>
<dbReference type="InterPro" id="IPR029044">
    <property type="entry name" value="Nucleotide-diphossugar_trans"/>
</dbReference>
<sequence>MIRNKRKTPLVSVIMPVYNGEPFLIDAVKSIISQTYENWELICVDDRSTDGSWEQLVRFSREDKRIKPVKGRKKGYLSGSLNLALKRIRGKYIARMDADDVSLPQRIEKQVEFLENNPDILAVGGFLELIDEEGRVIGEKYFPTDSKECYKLIMNMMPIQPPVLMARARVMKKLRYDTEVAKHDDIDIHFQLLRYGNFSNIDQVIFQYRKRPNSYTFSKVKDVFFMALRVRMRAIVKYGYRPTILSLFLALAETVVILVLPSRSIVTLFELVRLHSKNQSSTQPRITPALEKTE</sequence>
<feature type="transmembrane region" description="Helical" evidence="1">
    <location>
        <begin position="238"/>
        <end position="260"/>
    </location>
</feature>
<dbReference type="InterPro" id="IPR001173">
    <property type="entry name" value="Glyco_trans_2-like"/>
</dbReference>
<reference evidence="3 4" key="1">
    <citation type="journal article" date="2016" name="Nat. Commun.">
        <title>Thousands of microbial genomes shed light on interconnected biogeochemical processes in an aquifer system.</title>
        <authorList>
            <person name="Anantharaman K."/>
            <person name="Brown C.T."/>
            <person name="Hug L.A."/>
            <person name="Sharon I."/>
            <person name="Castelle C.J."/>
            <person name="Probst A.J."/>
            <person name="Thomas B.C."/>
            <person name="Singh A."/>
            <person name="Wilkins M.J."/>
            <person name="Karaoz U."/>
            <person name="Brodie E.L."/>
            <person name="Williams K.H."/>
            <person name="Hubbard S.S."/>
            <person name="Banfield J.F."/>
        </authorList>
    </citation>
    <scope>NUCLEOTIDE SEQUENCE [LARGE SCALE GENOMIC DNA]</scope>
</reference>
<accession>A0A1G1VBK1</accession>
<dbReference type="EMBL" id="MHCA01000007">
    <property type="protein sequence ID" value="OGY12759.1"/>
    <property type="molecule type" value="Genomic_DNA"/>
</dbReference>
<evidence type="ECO:0000259" key="2">
    <source>
        <dbReference type="Pfam" id="PF00535"/>
    </source>
</evidence>